<evidence type="ECO:0000313" key="13">
    <source>
        <dbReference type="EMBL" id="SHG46879.1"/>
    </source>
</evidence>
<name>A0A1M5K2W2_9BACT</name>
<evidence type="ECO:0000256" key="4">
    <source>
        <dbReference type="ARBA" id="ARBA00022679"/>
    </source>
</evidence>
<evidence type="ECO:0000256" key="8">
    <source>
        <dbReference type="ARBA" id="ARBA00031306"/>
    </source>
</evidence>
<evidence type="ECO:0000256" key="11">
    <source>
        <dbReference type="PIRSR" id="PIRSR006268-2"/>
    </source>
</evidence>
<keyword evidence="7 10" id="KW-0460">Magnesium</keyword>
<feature type="binding site" evidence="11">
    <location>
        <position position="295"/>
    </location>
    <ligand>
        <name>Mg(2+)</name>
        <dbReference type="ChEBI" id="CHEBI:18420"/>
    </ligand>
</feature>
<accession>A0A1M5K2W2</accession>
<dbReference type="RefSeq" id="WP_084088443.1">
    <property type="nucleotide sequence ID" value="NZ_FQUS01000029.1"/>
</dbReference>
<evidence type="ECO:0000256" key="6">
    <source>
        <dbReference type="ARBA" id="ARBA00022827"/>
    </source>
</evidence>
<keyword evidence="14" id="KW-1185">Reference proteome</keyword>
<evidence type="ECO:0000256" key="12">
    <source>
        <dbReference type="SAM" id="SignalP"/>
    </source>
</evidence>
<evidence type="ECO:0000256" key="3">
    <source>
        <dbReference type="ARBA" id="ARBA00022630"/>
    </source>
</evidence>
<dbReference type="GO" id="GO:0016740">
    <property type="term" value="F:transferase activity"/>
    <property type="evidence" value="ECO:0007669"/>
    <property type="project" value="UniProtKB-UniRule"/>
</dbReference>
<dbReference type="PANTHER" id="PTHR30040">
    <property type="entry name" value="THIAMINE BIOSYNTHESIS LIPOPROTEIN APBE"/>
    <property type="match status" value="1"/>
</dbReference>
<feature type="binding site" evidence="11">
    <location>
        <position position="182"/>
    </location>
    <ligand>
        <name>Mg(2+)</name>
        <dbReference type="ChEBI" id="CHEBI:18420"/>
    </ligand>
</feature>
<comment type="cofactor">
    <cofactor evidence="11">
        <name>Mg(2+)</name>
        <dbReference type="ChEBI" id="CHEBI:18420"/>
    </cofactor>
    <cofactor evidence="11">
        <name>Mn(2+)</name>
        <dbReference type="ChEBI" id="CHEBI:29035"/>
    </cofactor>
    <text evidence="11">Magnesium. Can also use manganese.</text>
</comment>
<keyword evidence="12" id="KW-0732">Signal</keyword>
<evidence type="ECO:0000256" key="10">
    <source>
        <dbReference type="PIRNR" id="PIRNR006268"/>
    </source>
</evidence>
<dbReference type="InterPro" id="IPR003374">
    <property type="entry name" value="ApbE-like_sf"/>
</dbReference>
<keyword evidence="6 10" id="KW-0274">FAD</keyword>
<evidence type="ECO:0000313" key="14">
    <source>
        <dbReference type="Proteomes" id="UP000184041"/>
    </source>
</evidence>
<dbReference type="InterPro" id="IPR024932">
    <property type="entry name" value="ApbE"/>
</dbReference>
<organism evidence="13 14">
    <name type="scientific">Fodinibius roseus</name>
    <dbReference type="NCBI Taxonomy" id="1194090"/>
    <lineage>
        <taxon>Bacteria</taxon>
        <taxon>Pseudomonadati</taxon>
        <taxon>Balneolota</taxon>
        <taxon>Balneolia</taxon>
        <taxon>Balneolales</taxon>
        <taxon>Balneolaceae</taxon>
        <taxon>Fodinibius</taxon>
    </lineage>
</organism>
<keyword evidence="4 10" id="KW-0808">Transferase</keyword>
<comment type="similarity">
    <text evidence="10">Belongs to the ApbE family.</text>
</comment>
<dbReference type="SUPFAM" id="SSF143631">
    <property type="entry name" value="ApbE-like"/>
    <property type="match status" value="1"/>
</dbReference>
<feature type="chain" id="PRO_5039929576" description="FAD:protein FMN transferase" evidence="12">
    <location>
        <begin position="28"/>
        <end position="352"/>
    </location>
</feature>
<dbReference type="Gene3D" id="3.10.520.10">
    <property type="entry name" value="ApbE-like domains"/>
    <property type="match status" value="1"/>
</dbReference>
<reference evidence="13 14" key="1">
    <citation type="submission" date="2016-11" db="EMBL/GenBank/DDBJ databases">
        <authorList>
            <person name="Jaros S."/>
            <person name="Januszkiewicz K."/>
            <person name="Wedrychowicz H."/>
        </authorList>
    </citation>
    <scope>NUCLEOTIDE SEQUENCE [LARGE SCALE GENOMIC DNA]</scope>
    <source>
        <strain evidence="13 14">DSM 21986</strain>
    </source>
</reference>
<keyword evidence="13" id="KW-0449">Lipoprotein</keyword>
<feature type="signal peptide" evidence="12">
    <location>
        <begin position="1"/>
        <end position="27"/>
    </location>
</feature>
<dbReference type="EC" id="2.7.1.180" evidence="1 10"/>
<evidence type="ECO:0000256" key="9">
    <source>
        <dbReference type="ARBA" id="ARBA00048540"/>
    </source>
</evidence>
<dbReference type="PIRSF" id="PIRSF006268">
    <property type="entry name" value="ApbE"/>
    <property type="match status" value="1"/>
</dbReference>
<dbReference type="STRING" id="1194090.SAMN05443144_12924"/>
<proteinExistence type="inferred from homology"/>
<dbReference type="GO" id="GO:0046872">
    <property type="term" value="F:metal ion binding"/>
    <property type="evidence" value="ECO:0007669"/>
    <property type="project" value="UniProtKB-UniRule"/>
</dbReference>
<dbReference type="PANTHER" id="PTHR30040:SF2">
    <property type="entry name" value="FAD:PROTEIN FMN TRANSFERASE"/>
    <property type="match status" value="1"/>
</dbReference>
<keyword evidence="5 10" id="KW-0479">Metal-binding</keyword>
<dbReference type="AlphaFoldDB" id="A0A1M5K2W2"/>
<dbReference type="Proteomes" id="UP000184041">
    <property type="component" value="Unassembled WGS sequence"/>
</dbReference>
<keyword evidence="3 10" id="KW-0285">Flavoprotein</keyword>
<dbReference type="Pfam" id="PF02424">
    <property type="entry name" value="ApbE"/>
    <property type="match status" value="1"/>
</dbReference>
<comment type="catalytic activity">
    <reaction evidence="9 10">
        <text>L-threonyl-[protein] + FAD = FMN-L-threonyl-[protein] + AMP + H(+)</text>
        <dbReference type="Rhea" id="RHEA:36847"/>
        <dbReference type="Rhea" id="RHEA-COMP:11060"/>
        <dbReference type="Rhea" id="RHEA-COMP:11061"/>
        <dbReference type="ChEBI" id="CHEBI:15378"/>
        <dbReference type="ChEBI" id="CHEBI:30013"/>
        <dbReference type="ChEBI" id="CHEBI:57692"/>
        <dbReference type="ChEBI" id="CHEBI:74257"/>
        <dbReference type="ChEBI" id="CHEBI:456215"/>
        <dbReference type="EC" id="2.7.1.180"/>
    </reaction>
</comment>
<sequence>MKTIRYGLLLLLPFAVFLSLRPPDAAAQDTMRYEFTERKMGTTFKITFYAGDDSIARAASEQAFRHVDKLNGILSDYEPESNVNKLSARSGSRRFFPVHPALFRVISKAQEVSRETDGAFDVTAGPFVKLWREIRRSDSPELPSAKQLCTYRKRVGYQHVKLDSSATAVALTRPGMQLDFGGIAKGYAADEILRILRTFDIRSVLVDAGGDIRLGDPPPGKKGWIIRIPAHNEKGRRHWTTLQLANRAVATSGDLFQHIDIDGKRYSHIIDPQTGLGLTNQSMVTIIAPDGITADSYASAVSVLGADRGISFIASKTGCALRTEFKKKGEADRISIRKSPAFDRFRIDTSSK</sequence>
<evidence type="ECO:0000256" key="5">
    <source>
        <dbReference type="ARBA" id="ARBA00022723"/>
    </source>
</evidence>
<dbReference type="EMBL" id="FQUS01000029">
    <property type="protein sequence ID" value="SHG46879.1"/>
    <property type="molecule type" value="Genomic_DNA"/>
</dbReference>
<feature type="binding site" evidence="11">
    <location>
        <position position="299"/>
    </location>
    <ligand>
        <name>Mg(2+)</name>
        <dbReference type="ChEBI" id="CHEBI:18420"/>
    </ligand>
</feature>
<evidence type="ECO:0000256" key="2">
    <source>
        <dbReference type="ARBA" id="ARBA00016337"/>
    </source>
</evidence>
<evidence type="ECO:0000256" key="1">
    <source>
        <dbReference type="ARBA" id="ARBA00011955"/>
    </source>
</evidence>
<dbReference type="OrthoDB" id="9778595at2"/>
<evidence type="ECO:0000256" key="7">
    <source>
        <dbReference type="ARBA" id="ARBA00022842"/>
    </source>
</evidence>
<protein>
    <recommendedName>
        <fullName evidence="2 10">FAD:protein FMN transferase</fullName>
        <ecNumber evidence="1 10">2.7.1.180</ecNumber>
    </recommendedName>
    <alternativeName>
        <fullName evidence="8 10">Flavin transferase</fullName>
    </alternativeName>
</protein>
<gene>
    <name evidence="13" type="ORF">SAMN05443144_12924</name>
</gene>